<evidence type="ECO:0000259" key="13">
    <source>
        <dbReference type="PROSITE" id="PS50929"/>
    </source>
</evidence>
<comment type="similarity">
    <text evidence="2">Belongs to the ABC transporter superfamily. ABCC family. Conjugate transporter (TC 3.A.1.208) subfamily.</text>
</comment>
<evidence type="ECO:0000256" key="8">
    <source>
        <dbReference type="ARBA" id="ARBA00022989"/>
    </source>
</evidence>
<sequence length="650" mass="71395">MRPSDGVTIAPSVNSTQSSNRNPRQESAVLMRRPSTPTLRNRHKEALKALKAPQKVPEHKEKGSVKYNVYKTYWRANGVANVAIALASTVVKQVFSLMTTLWLKHWSSNNQHPSGDPQLHLGYYLAVYGLLGFFTGLTAFVNGVTLFSVCAVRSARVLHDRMFAKVLRAPMSFFDITPIGTILNRFSRDVFVVDEVLARVFNAFLQNSISVVSTIAIVSWAVPPFLLVVVPLLLIYKRIQSCYLATSREIKRIDAVTKSPIFAMFGETLMGVGTIRAFRAQGRFVADNEANVDRNQEACFTLVGADRWLAVRLELIGNVLILSAACLAVTSLVTRRPLDSGMIGVLMSYAASTTQTLDYLVRSATEVETNIVSCERMVEYMQLEQEGPWETAAHNRPHPSWPEGGEIVFEGVACRYRDGMEEVLKGVNLRVHAHEKIGICGRTGAGKSTLTSLLSRLMDPSAGRILVDGLDISTIGLHDLRARIAVVPQDAQCFQGSWRDNLDPEGAQTDEQLWGAVEDCALKAHIESLEGGLDARIDEGGRNLSNGQRQLLCLARAMLATSRAAKILVMDEATSAVDPETDGQMQAVIRKGFMSVTVLVVAHRLNTVLECDRVLVVDQGQVLEFDSPRTLMANTESAFYGLCLEAGLVG</sequence>
<feature type="transmembrane region" description="Helical" evidence="11">
    <location>
        <begin position="315"/>
        <end position="333"/>
    </location>
</feature>
<keyword evidence="7" id="KW-0067">ATP-binding</keyword>
<evidence type="ECO:0000256" key="3">
    <source>
        <dbReference type="ARBA" id="ARBA00022448"/>
    </source>
</evidence>
<feature type="transmembrane region" description="Helical" evidence="11">
    <location>
        <begin position="79"/>
        <end position="103"/>
    </location>
</feature>
<feature type="domain" description="ABC transporter" evidence="12">
    <location>
        <begin position="407"/>
        <end position="644"/>
    </location>
</feature>
<dbReference type="AlphaFoldDB" id="A0A2N5T563"/>
<gene>
    <name evidence="14" type="ORF">PCANC_06049</name>
</gene>
<comment type="subcellular location">
    <subcellularLocation>
        <location evidence="1">Vacuole membrane</location>
        <topology evidence="1">Multi-pass membrane protein</topology>
    </subcellularLocation>
</comment>
<evidence type="ECO:0000256" key="11">
    <source>
        <dbReference type="SAM" id="Phobius"/>
    </source>
</evidence>
<dbReference type="InterPro" id="IPR036640">
    <property type="entry name" value="ABC1_TM_sf"/>
</dbReference>
<dbReference type="Pfam" id="PF00664">
    <property type="entry name" value="ABC_membrane"/>
    <property type="match status" value="1"/>
</dbReference>
<feature type="transmembrane region" description="Helical" evidence="11">
    <location>
        <begin position="123"/>
        <end position="152"/>
    </location>
</feature>
<keyword evidence="9 11" id="KW-0472">Membrane</keyword>
<evidence type="ECO:0000256" key="2">
    <source>
        <dbReference type="ARBA" id="ARBA00009726"/>
    </source>
</evidence>
<evidence type="ECO:0000256" key="7">
    <source>
        <dbReference type="ARBA" id="ARBA00022840"/>
    </source>
</evidence>
<evidence type="ECO:0000313" key="15">
    <source>
        <dbReference type="Proteomes" id="UP000235388"/>
    </source>
</evidence>
<evidence type="ECO:0000256" key="10">
    <source>
        <dbReference type="SAM" id="MobiDB-lite"/>
    </source>
</evidence>
<accession>A0A2N5T563</accession>
<evidence type="ECO:0000256" key="1">
    <source>
        <dbReference type="ARBA" id="ARBA00004128"/>
    </source>
</evidence>
<dbReference type="CDD" id="cd18603">
    <property type="entry name" value="ABC_6TM_MRP1_2_3_6_D2_like"/>
    <property type="match status" value="1"/>
</dbReference>
<dbReference type="Gene3D" id="3.40.50.300">
    <property type="entry name" value="P-loop containing nucleotide triphosphate hydrolases"/>
    <property type="match status" value="1"/>
</dbReference>
<dbReference type="Proteomes" id="UP000235388">
    <property type="component" value="Unassembled WGS sequence"/>
</dbReference>
<dbReference type="SUPFAM" id="SSF52540">
    <property type="entry name" value="P-loop containing nucleoside triphosphate hydrolases"/>
    <property type="match status" value="1"/>
</dbReference>
<dbReference type="InterPro" id="IPR027417">
    <property type="entry name" value="P-loop_NTPase"/>
</dbReference>
<organism evidence="14 15">
    <name type="scientific">Puccinia coronata f. sp. avenae</name>
    <dbReference type="NCBI Taxonomy" id="200324"/>
    <lineage>
        <taxon>Eukaryota</taxon>
        <taxon>Fungi</taxon>
        <taxon>Dikarya</taxon>
        <taxon>Basidiomycota</taxon>
        <taxon>Pucciniomycotina</taxon>
        <taxon>Pucciniomycetes</taxon>
        <taxon>Pucciniales</taxon>
        <taxon>Pucciniaceae</taxon>
        <taxon>Puccinia</taxon>
    </lineage>
</organism>
<dbReference type="STRING" id="200324.A0A2N5T563"/>
<evidence type="ECO:0000259" key="12">
    <source>
        <dbReference type="PROSITE" id="PS50893"/>
    </source>
</evidence>
<feature type="transmembrane region" description="Helical" evidence="11">
    <location>
        <begin position="209"/>
        <end position="236"/>
    </location>
</feature>
<evidence type="ECO:0000313" key="14">
    <source>
        <dbReference type="EMBL" id="PLW20610.1"/>
    </source>
</evidence>
<evidence type="ECO:0000256" key="9">
    <source>
        <dbReference type="ARBA" id="ARBA00023136"/>
    </source>
</evidence>
<dbReference type="GO" id="GO:0016887">
    <property type="term" value="F:ATP hydrolysis activity"/>
    <property type="evidence" value="ECO:0007669"/>
    <property type="project" value="InterPro"/>
</dbReference>
<evidence type="ECO:0000256" key="5">
    <source>
        <dbReference type="ARBA" id="ARBA00022737"/>
    </source>
</evidence>
<dbReference type="FunFam" id="3.40.50.300:FF:000610">
    <property type="entry name" value="Multidrug resistance-associated ABC transporter"/>
    <property type="match status" value="1"/>
</dbReference>
<dbReference type="GO" id="GO:0005524">
    <property type="term" value="F:ATP binding"/>
    <property type="evidence" value="ECO:0007669"/>
    <property type="project" value="UniProtKB-KW"/>
</dbReference>
<dbReference type="InterPro" id="IPR003439">
    <property type="entry name" value="ABC_transporter-like_ATP-bd"/>
</dbReference>
<dbReference type="InterPro" id="IPR003593">
    <property type="entry name" value="AAA+_ATPase"/>
</dbReference>
<keyword evidence="15" id="KW-1185">Reference proteome</keyword>
<evidence type="ECO:0000256" key="4">
    <source>
        <dbReference type="ARBA" id="ARBA00022692"/>
    </source>
</evidence>
<dbReference type="InterPro" id="IPR011527">
    <property type="entry name" value="ABC1_TM_dom"/>
</dbReference>
<evidence type="ECO:0000256" key="6">
    <source>
        <dbReference type="ARBA" id="ARBA00022741"/>
    </source>
</evidence>
<keyword evidence="5" id="KW-0677">Repeat</keyword>
<feature type="compositionally biased region" description="Polar residues" evidence="10">
    <location>
        <begin position="11"/>
        <end position="22"/>
    </location>
</feature>
<dbReference type="SMART" id="SM00382">
    <property type="entry name" value="AAA"/>
    <property type="match status" value="1"/>
</dbReference>
<dbReference type="PANTHER" id="PTHR24223">
    <property type="entry name" value="ATP-BINDING CASSETTE SUB-FAMILY C"/>
    <property type="match status" value="1"/>
</dbReference>
<protein>
    <recommendedName>
        <fullName evidence="16">ABC transporter</fullName>
    </recommendedName>
</protein>
<dbReference type="PROSITE" id="PS50929">
    <property type="entry name" value="ABC_TM1F"/>
    <property type="match status" value="1"/>
</dbReference>
<dbReference type="SUPFAM" id="SSF90123">
    <property type="entry name" value="ABC transporter transmembrane region"/>
    <property type="match status" value="1"/>
</dbReference>
<reference evidence="14 15" key="1">
    <citation type="submission" date="2017-11" db="EMBL/GenBank/DDBJ databases">
        <title>De novo assembly and phasing of dikaryotic genomes from two isolates of Puccinia coronata f. sp. avenae, the causal agent of oat crown rust.</title>
        <authorList>
            <person name="Miller M.E."/>
            <person name="Zhang Y."/>
            <person name="Omidvar V."/>
            <person name="Sperschneider J."/>
            <person name="Schwessinger B."/>
            <person name="Raley C."/>
            <person name="Palmer J.M."/>
            <person name="Garnica D."/>
            <person name="Upadhyaya N."/>
            <person name="Rathjen J."/>
            <person name="Taylor J.M."/>
            <person name="Park R.F."/>
            <person name="Dodds P.N."/>
            <person name="Hirsch C.D."/>
            <person name="Kianian S.F."/>
            <person name="Figueroa M."/>
        </authorList>
    </citation>
    <scope>NUCLEOTIDE SEQUENCE [LARGE SCALE GENOMIC DNA]</scope>
    <source>
        <strain evidence="14">12NC29</strain>
    </source>
</reference>
<dbReference type="FunFam" id="1.20.1560.10:FF:000001">
    <property type="entry name" value="ATP-binding cassette subfamily C member 1"/>
    <property type="match status" value="1"/>
</dbReference>
<dbReference type="OrthoDB" id="6500128at2759"/>
<dbReference type="PROSITE" id="PS50893">
    <property type="entry name" value="ABC_TRANSPORTER_2"/>
    <property type="match status" value="1"/>
</dbReference>
<keyword evidence="6" id="KW-0547">Nucleotide-binding</keyword>
<dbReference type="EMBL" id="PGCJ01000794">
    <property type="protein sequence ID" value="PLW20610.1"/>
    <property type="molecule type" value="Genomic_DNA"/>
</dbReference>
<dbReference type="InterPro" id="IPR050173">
    <property type="entry name" value="ABC_transporter_C-like"/>
</dbReference>
<dbReference type="PANTHER" id="PTHR24223:SF443">
    <property type="entry name" value="MULTIDRUG-RESISTANCE LIKE PROTEIN 1, ISOFORM I"/>
    <property type="match status" value="1"/>
</dbReference>
<dbReference type="Pfam" id="PF00005">
    <property type="entry name" value="ABC_tran"/>
    <property type="match status" value="1"/>
</dbReference>
<evidence type="ECO:0008006" key="16">
    <source>
        <dbReference type="Google" id="ProtNLM"/>
    </source>
</evidence>
<feature type="region of interest" description="Disordered" evidence="10">
    <location>
        <begin position="1"/>
        <end position="37"/>
    </location>
</feature>
<dbReference type="CDD" id="cd03244">
    <property type="entry name" value="ABCC_MRP_domain2"/>
    <property type="match status" value="1"/>
</dbReference>
<keyword evidence="3" id="KW-0813">Transport</keyword>
<name>A0A2N5T563_9BASI</name>
<feature type="domain" description="ABC transmembrane type-1" evidence="13">
    <location>
        <begin position="83"/>
        <end position="369"/>
    </location>
</feature>
<dbReference type="GO" id="GO:0000329">
    <property type="term" value="C:fungal-type vacuole membrane"/>
    <property type="evidence" value="ECO:0007669"/>
    <property type="project" value="UniProtKB-ARBA"/>
</dbReference>
<keyword evidence="8 11" id="KW-1133">Transmembrane helix</keyword>
<dbReference type="Gene3D" id="1.20.1560.10">
    <property type="entry name" value="ABC transporter type 1, transmembrane domain"/>
    <property type="match status" value="1"/>
</dbReference>
<keyword evidence="4 11" id="KW-0812">Transmembrane</keyword>
<comment type="caution">
    <text evidence="14">The sequence shown here is derived from an EMBL/GenBank/DDBJ whole genome shotgun (WGS) entry which is preliminary data.</text>
</comment>
<proteinExistence type="inferred from homology"/>
<dbReference type="GO" id="GO:0140359">
    <property type="term" value="F:ABC-type transporter activity"/>
    <property type="evidence" value="ECO:0007669"/>
    <property type="project" value="InterPro"/>
</dbReference>